<dbReference type="InterPro" id="IPR006620">
    <property type="entry name" value="Pro_4_hyd_alph"/>
</dbReference>
<evidence type="ECO:0000313" key="9">
    <source>
        <dbReference type="Proteomes" id="UP000197446"/>
    </source>
</evidence>
<dbReference type="Gene3D" id="2.60.120.620">
    <property type="entry name" value="q2cbj1_9rhob like domain"/>
    <property type="match status" value="1"/>
</dbReference>
<keyword evidence="3" id="KW-0847">Vitamin C</keyword>
<evidence type="ECO:0000256" key="6">
    <source>
        <dbReference type="ARBA" id="ARBA00023004"/>
    </source>
</evidence>
<evidence type="ECO:0000256" key="4">
    <source>
        <dbReference type="ARBA" id="ARBA00022964"/>
    </source>
</evidence>
<dbReference type="Pfam" id="PF13640">
    <property type="entry name" value="2OG-FeII_Oxy_3"/>
    <property type="match status" value="1"/>
</dbReference>
<dbReference type="GO" id="GO:0004656">
    <property type="term" value="F:procollagen-proline 4-dioxygenase activity"/>
    <property type="evidence" value="ECO:0007669"/>
    <property type="project" value="TreeGrafter"/>
</dbReference>
<dbReference type="AlphaFoldDB" id="A0A254MZ88"/>
<dbReference type="InterPro" id="IPR045054">
    <property type="entry name" value="P4HA-like"/>
</dbReference>
<dbReference type="SMART" id="SM00702">
    <property type="entry name" value="P4Hc"/>
    <property type="match status" value="1"/>
</dbReference>
<evidence type="ECO:0000256" key="1">
    <source>
        <dbReference type="ARBA" id="ARBA00001961"/>
    </source>
</evidence>
<reference evidence="8 9" key="1">
    <citation type="journal article" date="2007" name="Int. J. Syst. Evol. Microbiol.">
        <title>Description of Pelomonas aquatica sp. nov. and Pelomonas puraquae sp. nov., isolated from industrial and haemodialysis water.</title>
        <authorList>
            <person name="Gomila M."/>
            <person name="Bowien B."/>
            <person name="Falsen E."/>
            <person name="Moore E.R."/>
            <person name="Lalucat J."/>
        </authorList>
    </citation>
    <scope>NUCLEOTIDE SEQUENCE [LARGE SCALE GENOMIC DNA]</scope>
    <source>
        <strain evidence="8 9">CCUG 52769</strain>
    </source>
</reference>
<accession>A0A254MZ88</accession>
<comment type="caution">
    <text evidence="8">The sequence shown here is derived from an EMBL/GenBank/DDBJ whole genome shotgun (WGS) entry which is preliminary data.</text>
</comment>
<organism evidence="8 9">
    <name type="scientific">Roseateles puraquae</name>
    <dbReference type="NCBI Taxonomy" id="431059"/>
    <lineage>
        <taxon>Bacteria</taxon>
        <taxon>Pseudomonadati</taxon>
        <taxon>Pseudomonadota</taxon>
        <taxon>Betaproteobacteria</taxon>
        <taxon>Burkholderiales</taxon>
        <taxon>Sphaerotilaceae</taxon>
        <taxon>Roseateles</taxon>
    </lineage>
</organism>
<dbReference type="PANTHER" id="PTHR10869">
    <property type="entry name" value="PROLYL 4-HYDROXYLASE ALPHA SUBUNIT"/>
    <property type="match status" value="1"/>
</dbReference>
<evidence type="ECO:0000259" key="7">
    <source>
        <dbReference type="PROSITE" id="PS51471"/>
    </source>
</evidence>
<feature type="domain" description="Fe2OG dioxygenase" evidence="7">
    <location>
        <begin position="118"/>
        <end position="213"/>
    </location>
</feature>
<keyword evidence="9" id="KW-1185">Reference proteome</keyword>
<comment type="cofactor">
    <cofactor evidence="1">
        <name>L-ascorbate</name>
        <dbReference type="ChEBI" id="CHEBI:38290"/>
    </cofactor>
</comment>
<gene>
    <name evidence="8" type="ORF">CDO81_26145</name>
</gene>
<keyword evidence="5" id="KW-0560">Oxidoreductase</keyword>
<dbReference type="Proteomes" id="UP000197446">
    <property type="component" value="Unassembled WGS sequence"/>
</dbReference>
<keyword evidence="4" id="KW-0223">Dioxygenase</keyword>
<sequence>MSDLLGASARRAASLGPPVLFQGPCGPTLTMENPNNFGHGIHRLPQVFSAADCEAFIRQAESFGFEPATINTVKGVRLASEVRNNDRVIFDSAELALAVWRRVALQLPAVWMARGLAGLNERFRFYRYSQQQKFDWHVDGPYERSNGERSLLTLLIYLGGDYTGGETTFDVEGQLIDVRGQQGDVVFFPHRLRHRGSMVTSGTKYMLRSDVMYFPLVGAGSSTFPSLDTLRAEAQ</sequence>
<dbReference type="InterPro" id="IPR005123">
    <property type="entry name" value="Oxoglu/Fe-dep_dioxygenase_dom"/>
</dbReference>
<protein>
    <recommendedName>
        <fullName evidence="7">Fe2OG dioxygenase domain-containing protein</fullName>
    </recommendedName>
</protein>
<dbReference type="EMBL" id="NISI01000020">
    <property type="protein sequence ID" value="OWQ98596.1"/>
    <property type="molecule type" value="Genomic_DNA"/>
</dbReference>
<dbReference type="GO" id="GO:0031418">
    <property type="term" value="F:L-ascorbic acid binding"/>
    <property type="evidence" value="ECO:0007669"/>
    <property type="project" value="UniProtKB-KW"/>
</dbReference>
<dbReference type="PROSITE" id="PS51471">
    <property type="entry name" value="FE2OG_OXY"/>
    <property type="match status" value="1"/>
</dbReference>
<dbReference type="PANTHER" id="PTHR10869:SF246">
    <property type="entry name" value="TRANSMEMBRANE PROLYL 4-HYDROXYLASE"/>
    <property type="match status" value="1"/>
</dbReference>
<keyword evidence="6" id="KW-0408">Iron</keyword>
<evidence type="ECO:0000256" key="2">
    <source>
        <dbReference type="ARBA" id="ARBA00022723"/>
    </source>
</evidence>
<keyword evidence="2" id="KW-0479">Metal-binding</keyword>
<dbReference type="SUPFAM" id="SSF51197">
    <property type="entry name" value="Clavaminate synthase-like"/>
    <property type="match status" value="1"/>
</dbReference>
<evidence type="ECO:0000313" key="8">
    <source>
        <dbReference type="EMBL" id="OWQ98596.1"/>
    </source>
</evidence>
<evidence type="ECO:0000256" key="3">
    <source>
        <dbReference type="ARBA" id="ARBA00022896"/>
    </source>
</evidence>
<name>A0A254MZ88_9BURK</name>
<dbReference type="GO" id="GO:0005506">
    <property type="term" value="F:iron ion binding"/>
    <property type="evidence" value="ECO:0007669"/>
    <property type="project" value="InterPro"/>
</dbReference>
<proteinExistence type="predicted"/>
<evidence type="ECO:0000256" key="5">
    <source>
        <dbReference type="ARBA" id="ARBA00023002"/>
    </source>
</evidence>
<dbReference type="InterPro" id="IPR044862">
    <property type="entry name" value="Pro_4_hyd_alph_FE2OG_OXY"/>
</dbReference>